<keyword evidence="2" id="KW-1185">Reference proteome</keyword>
<name>A0ABR9PXY6_9BACT</name>
<gene>
    <name evidence="1" type="ORF">G4177_32000</name>
</gene>
<proteinExistence type="predicted"/>
<dbReference type="Proteomes" id="UP001516472">
    <property type="component" value="Unassembled WGS sequence"/>
</dbReference>
<evidence type="ECO:0000313" key="1">
    <source>
        <dbReference type="EMBL" id="MBE4752790.1"/>
    </source>
</evidence>
<dbReference type="EMBL" id="JAAIYO010000014">
    <property type="protein sequence ID" value="MBE4752790.1"/>
    <property type="molecule type" value="Genomic_DNA"/>
</dbReference>
<sequence>MYRLLSLAVLLCVACGDKTDPPTDTGTQGPATLVVHSNWWDFVDDLGEMQGITVLLGDGSRHSQPLGRDGIARFHDPTITGPQDITVVMVGTNKVVASTTLAVEGAEVWIRSGLAHLTSLPFTRQATLSGRVTGQDGTPTQVRVVGQGFNGVTTVATDGTFSLDVRGDTSGQVALLAIREHGPAMAVGMLRDIPVGEGRSVNGLVIPLDHPVNERRRVVVTNVGSNPSMHAVSAAFMLGSEFLFSTSTAGLMPFDVPAMARTSPFDTVEARVSALAGHSEWLHSGLLTASAPMVHDGVTSLALPSPMRLTSPSPGTEYAPGSGRRSGLTLSWTADPAAHVVTVQLTPHPDEPGLSWYVTAPASVSSFTPFPLPAKVVSSPREPRAGRYSVLWSSRFLGTGLGYPELFKESPALNTPDAWRTNTYGSVILRD</sequence>
<organism evidence="1 2">
    <name type="scientific">Corallococcus soli</name>
    <dbReference type="NCBI Taxonomy" id="2710757"/>
    <lineage>
        <taxon>Bacteria</taxon>
        <taxon>Pseudomonadati</taxon>
        <taxon>Myxococcota</taxon>
        <taxon>Myxococcia</taxon>
        <taxon>Myxococcales</taxon>
        <taxon>Cystobacterineae</taxon>
        <taxon>Myxococcaceae</taxon>
        <taxon>Corallococcus</taxon>
    </lineage>
</organism>
<protein>
    <recommendedName>
        <fullName evidence="3">Carboxypeptidase regulatory-like domain-containing protein</fullName>
    </recommendedName>
</protein>
<evidence type="ECO:0008006" key="3">
    <source>
        <dbReference type="Google" id="ProtNLM"/>
    </source>
</evidence>
<accession>A0ABR9PXY6</accession>
<evidence type="ECO:0000313" key="2">
    <source>
        <dbReference type="Proteomes" id="UP001516472"/>
    </source>
</evidence>
<comment type="caution">
    <text evidence="1">The sequence shown here is derived from an EMBL/GenBank/DDBJ whole genome shotgun (WGS) entry which is preliminary data.</text>
</comment>
<reference evidence="1 2" key="1">
    <citation type="submission" date="2020-02" db="EMBL/GenBank/DDBJ databases">
        <authorList>
            <person name="Babadi Z.K."/>
            <person name="Risdian C."/>
            <person name="Ebrahimipour G.H."/>
            <person name="Wink J."/>
        </authorList>
    </citation>
    <scope>NUCLEOTIDE SEQUENCE [LARGE SCALE GENOMIC DNA]</scope>
    <source>
        <strain evidence="1 2">ZKHCc1 1396</strain>
    </source>
</reference>
<dbReference type="RefSeq" id="WP_193429972.1">
    <property type="nucleotide sequence ID" value="NZ_JAAIYO010000014.1"/>
</dbReference>